<dbReference type="Proteomes" id="UP000245383">
    <property type="component" value="Unassembled WGS sequence"/>
</dbReference>
<dbReference type="Gene3D" id="3.40.605.10">
    <property type="entry name" value="Aldehyde Dehydrogenase, Chain A, domain 1"/>
    <property type="match status" value="1"/>
</dbReference>
<keyword evidence="2 3" id="KW-0560">Oxidoreductase</keyword>
<dbReference type="STRING" id="133385.A0A2T9YRF5"/>
<evidence type="ECO:0000256" key="2">
    <source>
        <dbReference type="ARBA" id="ARBA00023002"/>
    </source>
</evidence>
<feature type="domain" description="Aldehyde dehydrogenase" evidence="5">
    <location>
        <begin position="3"/>
        <end position="406"/>
    </location>
</feature>
<gene>
    <name evidence="6" type="ORF">BB561_002200</name>
</gene>
<comment type="caution">
    <text evidence="6">The sequence shown here is derived from an EMBL/GenBank/DDBJ whole genome shotgun (WGS) entry which is preliminary data.</text>
</comment>
<dbReference type="GO" id="GO:0006081">
    <property type="term" value="P:aldehyde metabolic process"/>
    <property type="evidence" value="ECO:0007669"/>
    <property type="project" value="InterPro"/>
</dbReference>
<dbReference type="InterPro" id="IPR016162">
    <property type="entry name" value="Ald_DH_N"/>
</dbReference>
<evidence type="ECO:0000259" key="5">
    <source>
        <dbReference type="Pfam" id="PF00171"/>
    </source>
</evidence>
<keyword evidence="7" id="KW-1185">Reference proteome</keyword>
<proteinExistence type="inferred from homology"/>
<dbReference type="PANTHER" id="PTHR43570">
    <property type="entry name" value="ALDEHYDE DEHYDROGENASE"/>
    <property type="match status" value="1"/>
</dbReference>
<dbReference type="AlphaFoldDB" id="A0A2T9YRF5"/>
<dbReference type="GO" id="GO:0004029">
    <property type="term" value="F:aldehyde dehydrogenase (NAD+) activity"/>
    <property type="evidence" value="ECO:0007669"/>
    <property type="project" value="TreeGrafter"/>
</dbReference>
<dbReference type="InterPro" id="IPR016163">
    <property type="entry name" value="Ald_DH_C"/>
</dbReference>
<dbReference type="OrthoDB" id="440325at2759"/>
<dbReference type="CDD" id="cd07087">
    <property type="entry name" value="ALDH_F3-13-14_CALDH-like"/>
    <property type="match status" value="1"/>
</dbReference>
<dbReference type="InterPro" id="IPR016160">
    <property type="entry name" value="Ald_DH_CS_CYS"/>
</dbReference>
<comment type="similarity">
    <text evidence="1 3">Belongs to the aldehyde dehydrogenase family.</text>
</comment>
<dbReference type="FunFam" id="3.40.309.10:FF:000003">
    <property type="entry name" value="Aldehyde dehydrogenase"/>
    <property type="match status" value="1"/>
</dbReference>
<dbReference type="InterPro" id="IPR012394">
    <property type="entry name" value="Aldehyde_DH_NAD(P)"/>
</dbReference>
<dbReference type="InterPro" id="IPR015590">
    <property type="entry name" value="Aldehyde_DH_dom"/>
</dbReference>
<dbReference type="SUPFAM" id="SSF53720">
    <property type="entry name" value="ALDH-like"/>
    <property type="match status" value="1"/>
</dbReference>
<dbReference type="PROSITE" id="PS00070">
    <property type="entry name" value="ALDEHYDE_DEHYDR_CYS"/>
    <property type="match status" value="1"/>
</dbReference>
<dbReference type="PANTHER" id="PTHR43570:SF16">
    <property type="entry name" value="ALDEHYDE DEHYDROGENASE TYPE III, ISOFORM Q"/>
    <property type="match status" value="1"/>
</dbReference>
<dbReference type="PIRSF" id="PIRSF036492">
    <property type="entry name" value="ALDH"/>
    <property type="match status" value="1"/>
</dbReference>
<evidence type="ECO:0000256" key="1">
    <source>
        <dbReference type="ARBA" id="ARBA00009986"/>
    </source>
</evidence>
<feature type="active site" evidence="4">
    <location>
        <position position="182"/>
    </location>
</feature>
<dbReference type="Pfam" id="PF00171">
    <property type="entry name" value="Aldedh"/>
    <property type="match status" value="1"/>
</dbReference>
<dbReference type="Gene3D" id="3.40.309.10">
    <property type="entry name" value="Aldehyde Dehydrogenase, Chain A, domain 2"/>
    <property type="match status" value="1"/>
</dbReference>
<name>A0A2T9YRF5_9FUNG</name>
<evidence type="ECO:0000256" key="3">
    <source>
        <dbReference type="PIRNR" id="PIRNR036492"/>
    </source>
</evidence>
<sequence length="481" mass="53209">MALHRMLTENTDTLVDAVYQDLKKSKHETMFTEIQAVDYEIGYHLEHFKAWLEPTKAIAYHQPAYANEQLRVEKCPQGVITAISPWNYPIRLTLLPVVGMIAAGNVVVIKQSELAVRTTATLTRLLRQYMDPRICRVVNGGVAETTVLLEQPVDHICFTGSGQVGKIVALAAAKIHSALTLELGGKCPAIISQIDSADLETVAKRIVWGKFTNCGQTCLAVDYILVEKTIHAELVNKLKLAVKEFFGETSKLSPDFGRIISNNHYDRIHSLLSQTKGAFVLGSLDDCDKSDLFIPPTIIDGLTSDDILFTQELFAPILPILSINSHIDAIQYVNQNPHPLALYCFTSSEKVQSLVSNNTRSGSLVFNDTMIHTGSHSVPFGGVGPSGLGSYVGKASIDNFSHHKTVMIRSISGLTTKLDDLRYPPFAGPNNEWKATIAAKTLHPVWRVFRTGWLSKLWTFVPGWRTLSAMPFILKRLITAK</sequence>
<evidence type="ECO:0000313" key="7">
    <source>
        <dbReference type="Proteomes" id="UP000245383"/>
    </source>
</evidence>
<accession>A0A2T9YRF5</accession>
<evidence type="ECO:0000313" key="6">
    <source>
        <dbReference type="EMBL" id="PVU94886.1"/>
    </source>
</evidence>
<evidence type="ECO:0000256" key="4">
    <source>
        <dbReference type="PIRSR" id="PIRSR036492-1"/>
    </source>
</evidence>
<feature type="active site" evidence="4">
    <location>
        <position position="218"/>
    </location>
</feature>
<reference evidence="6 7" key="1">
    <citation type="journal article" date="2018" name="MBio">
        <title>Comparative Genomics Reveals the Core Gene Toolbox for the Fungus-Insect Symbiosis.</title>
        <authorList>
            <person name="Wang Y."/>
            <person name="Stata M."/>
            <person name="Wang W."/>
            <person name="Stajich J.E."/>
            <person name="White M.M."/>
            <person name="Moncalvo J.M."/>
        </authorList>
    </citation>
    <scope>NUCLEOTIDE SEQUENCE [LARGE SCALE GENOMIC DNA]</scope>
    <source>
        <strain evidence="6 7">SWE-8-4</strain>
    </source>
</reference>
<dbReference type="EMBL" id="MBFR01000071">
    <property type="protein sequence ID" value="PVU94886.1"/>
    <property type="molecule type" value="Genomic_DNA"/>
</dbReference>
<dbReference type="InterPro" id="IPR016161">
    <property type="entry name" value="Ald_DH/histidinol_DH"/>
</dbReference>
<dbReference type="GO" id="GO:0005737">
    <property type="term" value="C:cytoplasm"/>
    <property type="evidence" value="ECO:0007669"/>
    <property type="project" value="TreeGrafter"/>
</dbReference>
<protein>
    <recommendedName>
        <fullName evidence="3">Aldehyde dehydrogenase</fullName>
    </recommendedName>
</protein>
<organism evidence="6 7">
    <name type="scientific">Smittium simulii</name>
    <dbReference type="NCBI Taxonomy" id="133385"/>
    <lineage>
        <taxon>Eukaryota</taxon>
        <taxon>Fungi</taxon>
        <taxon>Fungi incertae sedis</taxon>
        <taxon>Zoopagomycota</taxon>
        <taxon>Kickxellomycotina</taxon>
        <taxon>Harpellomycetes</taxon>
        <taxon>Harpellales</taxon>
        <taxon>Legeriomycetaceae</taxon>
        <taxon>Smittium</taxon>
    </lineage>
</organism>